<protein>
    <submittedName>
        <fullName evidence="1">Uncharacterized protein</fullName>
    </submittedName>
</protein>
<reference evidence="1 2" key="1">
    <citation type="submission" date="2016-10" db="EMBL/GenBank/DDBJ databases">
        <authorList>
            <person name="Varghese N."/>
            <person name="Submissions S."/>
        </authorList>
    </citation>
    <scope>NUCLEOTIDE SEQUENCE [LARGE SCALE GENOMIC DNA]</scope>
    <source>
        <strain evidence="1 2">22B</strain>
    </source>
</reference>
<dbReference type="AlphaFoldDB" id="A0A662Z7X4"/>
<evidence type="ECO:0000313" key="1">
    <source>
        <dbReference type="EMBL" id="SFJ96294.1"/>
    </source>
</evidence>
<name>A0A662Z7X4_9GAMM</name>
<proteinExistence type="predicted"/>
<dbReference type="Proteomes" id="UP000243374">
    <property type="component" value="Unassembled WGS sequence"/>
</dbReference>
<gene>
    <name evidence="1" type="ORF">SAMN04487865_101025</name>
</gene>
<keyword evidence="2" id="KW-1185">Reference proteome</keyword>
<sequence>MELKQINLSEVNFFDMFDPVVDLSTFTKQY</sequence>
<accession>A0A662Z7X4</accession>
<evidence type="ECO:0000313" key="2">
    <source>
        <dbReference type="Proteomes" id="UP000243374"/>
    </source>
</evidence>
<dbReference type="EMBL" id="FOSF01000010">
    <property type="protein sequence ID" value="SFJ96294.1"/>
    <property type="molecule type" value="Genomic_DNA"/>
</dbReference>
<organism evidence="1 2">
    <name type="scientific">Succinivibrio dextrinosolvens</name>
    <dbReference type="NCBI Taxonomy" id="83771"/>
    <lineage>
        <taxon>Bacteria</taxon>
        <taxon>Pseudomonadati</taxon>
        <taxon>Pseudomonadota</taxon>
        <taxon>Gammaproteobacteria</taxon>
        <taxon>Aeromonadales</taxon>
        <taxon>Succinivibrionaceae</taxon>
        <taxon>Succinivibrio</taxon>
    </lineage>
</organism>